<dbReference type="VEuPathDB" id="FungiDB:JI435_123570"/>
<dbReference type="OrthoDB" id="3676762at2759"/>
<dbReference type="AlphaFoldDB" id="A0A7U2IC75"/>
<evidence type="ECO:0000313" key="3">
    <source>
        <dbReference type="Proteomes" id="UP000663193"/>
    </source>
</evidence>
<name>A0A7U2IC75_PHANO</name>
<gene>
    <name evidence="2" type="ORF">JI435_123570</name>
</gene>
<dbReference type="Proteomes" id="UP000663193">
    <property type="component" value="Chromosome 22"/>
</dbReference>
<keyword evidence="3" id="KW-1185">Reference proteome</keyword>
<feature type="region of interest" description="Disordered" evidence="1">
    <location>
        <begin position="359"/>
        <end position="381"/>
    </location>
</feature>
<evidence type="ECO:0000313" key="2">
    <source>
        <dbReference type="EMBL" id="QRD07151.1"/>
    </source>
</evidence>
<organism evidence="2 3">
    <name type="scientific">Phaeosphaeria nodorum (strain SN15 / ATCC MYA-4574 / FGSC 10173)</name>
    <name type="common">Glume blotch fungus</name>
    <name type="synonym">Parastagonospora nodorum</name>
    <dbReference type="NCBI Taxonomy" id="321614"/>
    <lineage>
        <taxon>Eukaryota</taxon>
        <taxon>Fungi</taxon>
        <taxon>Dikarya</taxon>
        <taxon>Ascomycota</taxon>
        <taxon>Pezizomycotina</taxon>
        <taxon>Dothideomycetes</taxon>
        <taxon>Pleosporomycetidae</taxon>
        <taxon>Pleosporales</taxon>
        <taxon>Pleosporineae</taxon>
        <taxon>Phaeosphaeriaceae</taxon>
        <taxon>Parastagonospora</taxon>
    </lineage>
</organism>
<protein>
    <submittedName>
        <fullName evidence="2">Uncharacterized protein</fullName>
    </submittedName>
</protein>
<dbReference type="RefSeq" id="XP_001802579.1">
    <property type="nucleotide sequence ID" value="XM_001802527.1"/>
</dbReference>
<dbReference type="KEGG" id="pno:SNOG_12357"/>
<proteinExistence type="predicted"/>
<accession>A0A7U2IC75</accession>
<reference evidence="3" key="1">
    <citation type="journal article" date="2021" name="BMC Genomics">
        <title>Chromosome-level genome assembly and manually-curated proteome of model necrotroph Parastagonospora nodorum Sn15 reveals a genome-wide trove of candidate effector homologs, and redundancy of virulence-related functions within an accessory chromosome.</title>
        <authorList>
            <person name="Bertazzoni S."/>
            <person name="Jones D.A.B."/>
            <person name="Phan H.T."/>
            <person name="Tan K.-C."/>
            <person name="Hane J.K."/>
        </authorList>
    </citation>
    <scope>NUCLEOTIDE SEQUENCE [LARGE SCALE GENOMIC DNA]</scope>
    <source>
        <strain evidence="3">SN15 / ATCC MYA-4574 / FGSC 10173)</strain>
    </source>
</reference>
<dbReference type="EMBL" id="CP069044">
    <property type="protein sequence ID" value="QRD07151.1"/>
    <property type="molecule type" value="Genomic_DNA"/>
</dbReference>
<dbReference type="OMA" id="YVETEHE"/>
<sequence length="381" mass="43529">MTESVNLEAECKRLHERSLRALEEELRTDKEHQVIQKEIKQLRRHGKALLQCSNDKKSAATKILEDYAKAACRKLCEDVYGAFPREVRDMIYGHLHARDEMRVTRGFKGRWSDGSESYFNSCSEKHWCASGAHEVAGTKDLWWDSCCVGENMLRELSEHYYRTVLFLFAADCELLLKFRVTDQWGLGFVPGDIATNIGISIDCARYDFADIGLILRDDSNSANANISWSAWDTDSTPDRKPCEALSLDLEHLFGFRAGTNIFIQVSVEKIKKRSLLENQQWMCDAVMPILLSTLQRLKVAGYKLKIVLSSKERWAFSRDTEDDFTFSGQKLDMDVMQSSFRLFKVRALGKIQLKKDAEEGNDSFGDVGDDDEDNEEGHSSN</sequence>
<evidence type="ECO:0000256" key="1">
    <source>
        <dbReference type="SAM" id="MobiDB-lite"/>
    </source>
</evidence>